<evidence type="ECO:0000256" key="1">
    <source>
        <dbReference type="SAM" id="MobiDB-lite"/>
    </source>
</evidence>
<evidence type="ECO:0000259" key="2">
    <source>
        <dbReference type="PROSITE" id="PS51998"/>
    </source>
</evidence>
<keyword evidence="4" id="KW-1185">Reference proteome</keyword>
<evidence type="ECO:0000313" key="3">
    <source>
        <dbReference type="EMBL" id="GFE54877.1"/>
    </source>
</evidence>
<dbReference type="Proteomes" id="UP001057455">
    <property type="component" value="Unassembled WGS sequence"/>
</dbReference>
<accession>A0A9W5TB56</accession>
<feature type="region of interest" description="Disordered" evidence="1">
    <location>
        <begin position="94"/>
        <end position="130"/>
    </location>
</feature>
<sequence>MVDDTGVSVARDDIVKALREIIKSENLKSSNLPSIREALSRRFYKSESYFANRKEEINELIVDVLKKMHNEGHLMMTIKSETTLAPLDVEPDSNVMADEERHGTPDATTELFTSRSEENDETGPPSKKTKLLQGTMMTKGKFLESAPQIKVQIENSIFNAPPRTFSTGSCGWNLNEKIKIEVDGKTLICQVGLNCTVVGSKSWNP</sequence>
<evidence type="ECO:0000313" key="4">
    <source>
        <dbReference type="Proteomes" id="UP001057455"/>
    </source>
</evidence>
<gene>
    <name evidence="3" type="ORF">BaOVIS_022810</name>
</gene>
<comment type="caution">
    <text evidence="3">The sequence shown here is derived from an EMBL/GenBank/DDBJ whole genome shotgun (WGS) entry which is preliminary data.</text>
</comment>
<reference evidence="3" key="1">
    <citation type="submission" date="2019-12" db="EMBL/GenBank/DDBJ databases">
        <title>Genome sequence of Babesia ovis.</title>
        <authorList>
            <person name="Yamagishi J."/>
            <person name="Sevinc F."/>
            <person name="Xuan X."/>
        </authorList>
    </citation>
    <scope>NUCLEOTIDE SEQUENCE</scope>
    <source>
        <strain evidence="3">Selcuk</strain>
    </source>
</reference>
<organism evidence="3 4">
    <name type="scientific">Babesia ovis</name>
    <dbReference type="NCBI Taxonomy" id="5869"/>
    <lineage>
        <taxon>Eukaryota</taxon>
        <taxon>Sar</taxon>
        <taxon>Alveolata</taxon>
        <taxon>Apicomplexa</taxon>
        <taxon>Aconoidasida</taxon>
        <taxon>Piroplasmida</taxon>
        <taxon>Babesiidae</taxon>
        <taxon>Babesia</taxon>
    </lineage>
</organism>
<feature type="domain" description="DEK-C" evidence="2">
    <location>
        <begin position="8"/>
        <end position="66"/>
    </location>
</feature>
<dbReference type="AlphaFoldDB" id="A0A9W5TB56"/>
<proteinExistence type="predicted"/>
<name>A0A9W5TB56_BABOV</name>
<protein>
    <submittedName>
        <fullName evidence="3">Apicomplexan specific protein</fullName>
    </submittedName>
</protein>
<dbReference type="OrthoDB" id="361877at2759"/>
<dbReference type="SUPFAM" id="SSF109715">
    <property type="entry name" value="DEK C-terminal domain"/>
    <property type="match status" value="1"/>
</dbReference>
<dbReference type="Pfam" id="PF08766">
    <property type="entry name" value="DEK_C"/>
    <property type="match status" value="1"/>
</dbReference>
<dbReference type="PROSITE" id="PS51998">
    <property type="entry name" value="DEK_C"/>
    <property type="match status" value="1"/>
</dbReference>
<dbReference type="EMBL" id="BLIY01000017">
    <property type="protein sequence ID" value="GFE54877.1"/>
    <property type="molecule type" value="Genomic_DNA"/>
</dbReference>
<dbReference type="InterPro" id="IPR014876">
    <property type="entry name" value="DEK_C"/>
</dbReference>